<dbReference type="InterPro" id="IPR036188">
    <property type="entry name" value="FAD/NAD-bd_sf"/>
</dbReference>
<keyword evidence="5" id="KW-0106">Calcium</keyword>
<comment type="caution">
    <text evidence="12">The sequence shown here is derived from an EMBL/GenBank/DDBJ whole genome shotgun (WGS) entry which is preliminary data.</text>
</comment>
<keyword evidence="10" id="KW-0472">Membrane</keyword>
<reference evidence="12 13" key="2">
    <citation type="journal article" date="2014" name="J. Gen. Appl. Microbiol.">
        <title>The early diverging ascomycetous budding yeast Saitoella complicata has three histone deacetylases belonging to the Clr6, Hos2, and Rpd3 lineages.</title>
        <authorList>
            <person name="Nishida H."/>
            <person name="Matsumoto T."/>
            <person name="Kondo S."/>
            <person name="Hamamoto M."/>
            <person name="Yoshikawa H."/>
        </authorList>
    </citation>
    <scope>NUCLEOTIDE SEQUENCE [LARGE SCALE GENOMIC DNA]</scope>
    <source>
        <strain evidence="12 13">NRRL Y-17804</strain>
    </source>
</reference>
<keyword evidence="7" id="KW-0560">Oxidoreductase</keyword>
<evidence type="ECO:0000256" key="1">
    <source>
        <dbReference type="ARBA" id="ARBA00004137"/>
    </source>
</evidence>
<dbReference type="Pfam" id="PF00036">
    <property type="entry name" value="EF-hand_1"/>
    <property type="match status" value="1"/>
</dbReference>
<feature type="compositionally biased region" description="Low complexity" evidence="9">
    <location>
        <begin position="15"/>
        <end position="29"/>
    </location>
</feature>
<name>A0A0E9NM94_SAICN</name>
<reference evidence="12 13" key="3">
    <citation type="journal article" date="2015" name="Genome Announc.">
        <title>Draft Genome Sequence of the Archiascomycetous Yeast Saitoella complicata.</title>
        <authorList>
            <person name="Yamauchi K."/>
            <person name="Kondo S."/>
            <person name="Hamamoto M."/>
            <person name="Takahashi Y."/>
            <person name="Ogura Y."/>
            <person name="Hayashi T."/>
            <person name="Nishida H."/>
        </authorList>
    </citation>
    <scope>NUCLEOTIDE SEQUENCE [LARGE SCALE GENOMIC DNA]</scope>
    <source>
        <strain evidence="12 13">NRRL Y-17804</strain>
    </source>
</reference>
<dbReference type="EMBL" id="BACD03000039">
    <property type="protein sequence ID" value="GAO50997.1"/>
    <property type="molecule type" value="Genomic_DNA"/>
</dbReference>
<dbReference type="GO" id="GO:0005743">
    <property type="term" value="C:mitochondrial inner membrane"/>
    <property type="evidence" value="ECO:0007669"/>
    <property type="project" value="UniProtKB-SubCell"/>
</dbReference>
<feature type="transmembrane region" description="Helical" evidence="10">
    <location>
        <begin position="65"/>
        <end position="87"/>
    </location>
</feature>
<evidence type="ECO:0000256" key="3">
    <source>
        <dbReference type="ARBA" id="ARBA00022630"/>
    </source>
</evidence>
<dbReference type="SUPFAM" id="SSF47473">
    <property type="entry name" value="EF-hand"/>
    <property type="match status" value="1"/>
</dbReference>
<evidence type="ECO:0000256" key="7">
    <source>
        <dbReference type="ARBA" id="ARBA00023002"/>
    </source>
</evidence>
<dbReference type="InterPro" id="IPR054585">
    <property type="entry name" value="NDH2-like_C"/>
</dbReference>
<dbReference type="CDD" id="cd00051">
    <property type="entry name" value="EFh"/>
    <property type="match status" value="1"/>
</dbReference>
<evidence type="ECO:0000256" key="6">
    <source>
        <dbReference type="ARBA" id="ARBA00022946"/>
    </source>
</evidence>
<dbReference type="InterPro" id="IPR011992">
    <property type="entry name" value="EF-hand-dom_pair"/>
</dbReference>
<keyword evidence="8" id="KW-0520">NAD</keyword>
<dbReference type="InterPro" id="IPR002048">
    <property type="entry name" value="EF_hand_dom"/>
</dbReference>
<dbReference type="OMA" id="HVDVLTN"/>
<dbReference type="PANTHER" id="PTHR43706">
    <property type="entry name" value="NADH DEHYDROGENASE"/>
    <property type="match status" value="1"/>
</dbReference>
<proteinExistence type="inferred from homology"/>
<dbReference type="GO" id="GO:0003954">
    <property type="term" value="F:NADH dehydrogenase activity"/>
    <property type="evidence" value="ECO:0007669"/>
    <property type="project" value="InterPro"/>
</dbReference>
<evidence type="ECO:0000313" key="13">
    <source>
        <dbReference type="Proteomes" id="UP000033140"/>
    </source>
</evidence>
<dbReference type="SUPFAM" id="SSF51905">
    <property type="entry name" value="FAD/NAD(P)-binding domain"/>
    <property type="match status" value="2"/>
</dbReference>
<dbReference type="InterPro" id="IPR023753">
    <property type="entry name" value="FAD/NAD-binding_dom"/>
</dbReference>
<dbReference type="FunFam" id="3.50.50.100:FF:000005">
    <property type="entry name" value="NADH-ubiquinone oxidoreductase 64 kDa subunit"/>
    <property type="match status" value="1"/>
</dbReference>
<dbReference type="PANTHER" id="PTHR43706:SF50">
    <property type="entry name" value="NADH DEHYDROGENASE (UBIQUINONE)-RELATED"/>
    <property type="match status" value="1"/>
</dbReference>
<evidence type="ECO:0000256" key="5">
    <source>
        <dbReference type="ARBA" id="ARBA00022837"/>
    </source>
</evidence>
<keyword evidence="4" id="KW-0274">FAD</keyword>
<evidence type="ECO:0000256" key="8">
    <source>
        <dbReference type="ARBA" id="ARBA00023027"/>
    </source>
</evidence>
<evidence type="ECO:0000256" key="2">
    <source>
        <dbReference type="ARBA" id="ARBA00005272"/>
    </source>
</evidence>
<dbReference type="Proteomes" id="UP000033140">
    <property type="component" value="Unassembled WGS sequence"/>
</dbReference>
<keyword evidence="6" id="KW-0809">Transit peptide</keyword>
<feature type="domain" description="EF-hand" evidence="11">
    <location>
        <begin position="511"/>
        <end position="546"/>
    </location>
</feature>
<reference evidence="12 13" key="1">
    <citation type="journal article" date="2011" name="J. Gen. Appl. Microbiol.">
        <title>Draft genome sequencing of the enigmatic yeast Saitoella complicata.</title>
        <authorList>
            <person name="Nishida H."/>
            <person name="Hamamoto M."/>
            <person name="Sugiyama J."/>
        </authorList>
    </citation>
    <scope>NUCLEOTIDE SEQUENCE [LARGE SCALE GENOMIC DNA]</scope>
    <source>
        <strain evidence="12 13">NRRL Y-17804</strain>
    </source>
</reference>
<sequence length="665" mass="74523">MLPFARGSMRSLQSPAARLRLPIPPRASSAPGSTRSITTPTGPSNGGAKPFDPPPIPKRHPIRQFCFRWFGIPIIVAGSGTAAFFAYDAYTYDHATDNSVSVSSLALSPRLGGPNNLPIAEFLVDDEDSPEIKRSSTKPRLVVLGTGWGSIALLKNLDPDEYHVTVISPSNYFLFTPLLPSAAVGTVEPRSLVESIRRIIAPIRGHFLEAKAERIEFSEKMVEVSETNPKTGEVRSFYVPYDKLVVSVGAISNTHGVNGLEHCHFLKTIDDGRKVRRTIMDNFERSVLPTTTEEERKRLLSFIICGGGPTGIEFAAELSDMLKEDMVKYFPKILRKDVSIHVVQSRDHILNTYDESISTFAEAKFDKDEIKLHLNARVKEVKEDAVVFTQKGKDGVVESVVPFGLCLWSTGVGLAPVTEQICATLKNAQKNKHAIETDSHLRVLGAPMGDVYAIGDCATVQNNISEYIVDIIRSAHETTGITGDIKNIRLSYGEWIRAAKKVRRRFPQAIPYLRKLDKLFHEFDKDHSGSLSYDEMCDLLHDIDRRLTSLPATAQRANQQGMYLAKKLNALARARESLVRNEIFDGDIDDVVYDPFEYKYLGSLAYLGNAAVFDFGDARSWKGNLLAMYLWRSVYWSEQVSFRNRVQLSYDYFKRTIWGRDISRF</sequence>
<dbReference type="Gene3D" id="3.50.50.100">
    <property type="match status" value="2"/>
</dbReference>
<protein>
    <recommendedName>
        <fullName evidence="11">EF-hand domain-containing protein</fullName>
    </recommendedName>
</protein>
<dbReference type="Pfam" id="PF22366">
    <property type="entry name" value="NDH2_C"/>
    <property type="match status" value="1"/>
</dbReference>
<keyword evidence="10" id="KW-0812">Transmembrane</keyword>
<gene>
    <name evidence="12" type="ORF">G7K_5110-t1</name>
</gene>
<comment type="subcellular location">
    <subcellularLocation>
        <location evidence="1">Mitochondrion inner membrane</location>
        <topology evidence="1">Peripheral membrane protein</topology>
        <orientation evidence="1">Intermembrane side</orientation>
    </subcellularLocation>
</comment>
<dbReference type="PROSITE" id="PS00018">
    <property type="entry name" value="EF_HAND_1"/>
    <property type="match status" value="1"/>
</dbReference>
<dbReference type="Pfam" id="PF07992">
    <property type="entry name" value="Pyr_redox_2"/>
    <property type="match status" value="1"/>
</dbReference>
<feature type="compositionally biased region" description="Polar residues" evidence="9">
    <location>
        <begin position="30"/>
        <end position="43"/>
    </location>
</feature>
<evidence type="ECO:0000313" key="12">
    <source>
        <dbReference type="EMBL" id="GAO50997.1"/>
    </source>
</evidence>
<organism evidence="12 13">
    <name type="scientific">Saitoella complicata (strain BCRC 22490 / CBS 7301 / JCM 7358 / NBRC 10748 / NRRL Y-17804)</name>
    <dbReference type="NCBI Taxonomy" id="698492"/>
    <lineage>
        <taxon>Eukaryota</taxon>
        <taxon>Fungi</taxon>
        <taxon>Dikarya</taxon>
        <taxon>Ascomycota</taxon>
        <taxon>Taphrinomycotina</taxon>
        <taxon>Taphrinomycotina incertae sedis</taxon>
        <taxon>Saitoella</taxon>
    </lineage>
</organism>
<dbReference type="InterPro" id="IPR018247">
    <property type="entry name" value="EF_Hand_1_Ca_BS"/>
</dbReference>
<accession>A0A0E9NM94</accession>
<evidence type="ECO:0000256" key="9">
    <source>
        <dbReference type="SAM" id="MobiDB-lite"/>
    </source>
</evidence>
<keyword evidence="3" id="KW-0285">Flavoprotein</keyword>
<evidence type="ECO:0000259" key="11">
    <source>
        <dbReference type="PROSITE" id="PS50222"/>
    </source>
</evidence>
<evidence type="ECO:0000256" key="4">
    <source>
        <dbReference type="ARBA" id="ARBA00022827"/>
    </source>
</evidence>
<dbReference type="SMART" id="SM00054">
    <property type="entry name" value="EFh"/>
    <property type="match status" value="1"/>
</dbReference>
<dbReference type="PROSITE" id="PS50222">
    <property type="entry name" value="EF_HAND_2"/>
    <property type="match status" value="1"/>
</dbReference>
<keyword evidence="10" id="KW-1133">Transmembrane helix</keyword>
<dbReference type="GO" id="GO:0005509">
    <property type="term" value="F:calcium ion binding"/>
    <property type="evidence" value="ECO:0007669"/>
    <property type="project" value="InterPro"/>
</dbReference>
<comment type="similarity">
    <text evidence="2">Belongs to the NADH dehydrogenase family.</text>
</comment>
<keyword evidence="13" id="KW-1185">Reference proteome</keyword>
<evidence type="ECO:0000256" key="10">
    <source>
        <dbReference type="SAM" id="Phobius"/>
    </source>
</evidence>
<feature type="region of interest" description="Disordered" evidence="9">
    <location>
        <begin position="15"/>
        <end position="55"/>
    </location>
</feature>
<dbReference type="AlphaFoldDB" id="A0A0E9NM94"/>
<dbReference type="STRING" id="698492.A0A0E9NM94"/>
<dbReference type="InterPro" id="IPR045024">
    <property type="entry name" value="NDH-2"/>
</dbReference>